<keyword evidence="4" id="KW-1185">Reference proteome</keyword>
<dbReference type="Proteomes" id="UP001387364">
    <property type="component" value="Chromosome"/>
</dbReference>
<dbReference type="InterPro" id="IPR025542">
    <property type="entry name" value="YacH"/>
</dbReference>
<gene>
    <name evidence="3" type="ORF">WDJ61_00530</name>
</gene>
<dbReference type="Pfam" id="PF02151">
    <property type="entry name" value="UVR"/>
    <property type="match status" value="1"/>
</dbReference>
<dbReference type="InterPro" id="IPR036876">
    <property type="entry name" value="UVR_dom_sf"/>
</dbReference>
<accession>A0ABZ2N6L2</accession>
<proteinExistence type="predicted"/>
<dbReference type="EMBL" id="CP147404">
    <property type="protein sequence ID" value="WXB93243.1"/>
    <property type="molecule type" value="Genomic_DNA"/>
</dbReference>
<evidence type="ECO:0000259" key="2">
    <source>
        <dbReference type="PROSITE" id="PS50151"/>
    </source>
</evidence>
<protein>
    <submittedName>
        <fullName evidence="3">UvrB/UvrC motif-containing protein</fullName>
    </submittedName>
</protein>
<dbReference type="InterPro" id="IPR001943">
    <property type="entry name" value="UVR_dom"/>
</dbReference>
<name>A0ABZ2N6L2_9BACI</name>
<dbReference type="RefSeq" id="WP_338752585.1">
    <property type="nucleotide sequence ID" value="NZ_CP147404.1"/>
</dbReference>
<feature type="coiled-coil region" evidence="1">
    <location>
        <begin position="133"/>
        <end position="172"/>
    </location>
</feature>
<dbReference type="PIRSF" id="PIRSF015034">
    <property type="entry name" value="YacH"/>
    <property type="match status" value="1"/>
</dbReference>
<dbReference type="PANTHER" id="PTHR38430:SF1">
    <property type="entry name" value="PROTEIN-ARGININE KINASE ACTIVATOR PROTEIN"/>
    <property type="match status" value="1"/>
</dbReference>
<dbReference type="PANTHER" id="PTHR38430">
    <property type="entry name" value="PROTEIN-ARGININE KINASE ACTIVATOR PROTEIN"/>
    <property type="match status" value="1"/>
</dbReference>
<reference evidence="3 4" key="1">
    <citation type="submission" date="2024-02" db="EMBL/GenBank/DDBJ databases">
        <title>Seven novel Bacillus-like species.</title>
        <authorList>
            <person name="Liu G."/>
        </authorList>
    </citation>
    <scope>NUCLEOTIDE SEQUENCE [LARGE SCALE GENOMIC DNA]</scope>
    <source>
        <strain evidence="3 4">FJAT-52991</strain>
    </source>
</reference>
<feature type="domain" description="UVR" evidence="2">
    <location>
        <begin position="137"/>
        <end position="172"/>
    </location>
</feature>
<keyword evidence="1" id="KW-0175">Coiled coil</keyword>
<evidence type="ECO:0000256" key="1">
    <source>
        <dbReference type="SAM" id="Coils"/>
    </source>
</evidence>
<sequence>MVCQECKERPATLHFTKTINGEKTESHLCERCAQEKGEQYMISGHPQFSINNLFSGLFNLDSLFSSKPAQYPQEKPLKCDHCQVTFQQFVNMGKFGCPHCYEAFSEQLGPILKRLQNGNNVHVGKIPERMGGALHLKKEIEVLKEELQHLIMHEEFEQAAEIRDKIRSLEKNLHFEGGESSCL</sequence>
<dbReference type="PROSITE" id="PS50151">
    <property type="entry name" value="UVR"/>
    <property type="match status" value="1"/>
</dbReference>
<evidence type="ECO:0000313" key="4">
    <source>
        <dbReference type="Proteomes" id="UP001387364"/>
    </source>
</evidence>
<dbReference type="Gene3D" id="4.10.860.10">
    <property type="entry name" value="UVR domain"/>
    <property type="match status" value="1"/>
</dbReference>
<evidence type="ECO:0000313" key="3">
    <source>
        <dbReference type="EMBL" id="WXB93243.1"/>
    </source>
</evidence>
<dbReference type="SUPFAM" id="SSF46600">
    <property type="entry name" value="C-terminal UvrC-binding domain of UvrB"/>
    <property type="match status" value="1"/>
</dbReference>
<organism evidence="3 4">
    <name type="scientific">Bacillus kandeliae</name>
    <dbReference type="NCBI Taxonomy" id="3129297"/>
    <lineage>
        <taxon>Bacteria</taxon>
        <taxon>Bacillati</taxon>
        <taxon>Bacillota</taxon>
        <taxon>Bacilli</taxon>
        <taxon>Bacillales</taxon>
        <taxon>Bacillaceae</taxon>
        <taxon>Bacillus</taxon>
    </lineage>
</organism>